<dbReference type="Gene3D" id="2.30.110.10">
    <property type="entry name" value="Electron Transport, Fmn-binding Protein, Chain A"/>
    <property type="match status" value="1"/>
</dbReference>
<reference evidence="1" key="1">
    <citation type="submission" date="2023-06" db="EMBL/GenBank/DDBJ databases">
        <title>Genomic of Parafulvivirga corallium.</title>
        <authorList>
            <person name="Wang G."/>
        </authorList>
    </citation>
    <scope>NUCLEOTIDE SEQUENCE</scope>
    <source>
        <strain evidence="1">BMA10</strain>
    </source>
</reference>
<dbReference type="InterPro" id="IPR012349">
    <property type="entry name" value="Split_barrel_FMN-bd"/>
</dbReference>
<name>A0ABT8KWX7_9BACT</name>
<dbReference type="Pfam" id="PF12900">
    <property type="entry name" value="Pyridox_ox_2"/>
    <property type="match status" value="1"/>
</dbReference>
<protein>
    <submittedName>
        <fullName evidence="1">Pyridoxamine 5'-phosphate oxidase family protein</fullName>
    </submittedName>
</protein>
<dbReference type="PANTHER" id="PTHR34071:SF2">
    <property type="entry name" value="FLAVIN-NUCLEOTIDE-BINDING PROTEIN"/>
    <property type="match status" value="1"/>
</dbReference>
<organism evidence="1 2">
    <name type="scientific">Splendidivirga corallicola</name>
    <dbReference type="NCBI Taxonomy" id="3051826"/>
    <lineage>
        <taxon>Bacteria</taxon>
        <taxon>Pseudomonadati</taxon>
        <taxon>Bacteroidota</taxon>
        <taxon>Cytophagia</taxon>
        <taxon>Cytophagales</taxon>
        <taxon>Splendidivirgaceae</taxon>
        <taxon>Splendidivirga</taxon>
    </lineage>
</organism>
<accession>A0ABT8KWX7</accession>
<proteinExistence type="predicted"/>
<dbReference type="PANTHER" id="PTHR34071">
    <property type="entry name" value="5-NITROIMIDAZOLE ANTIBIOTICS RESISTANCE PROTEIN, NIMA-FAMILY-RELATED PROTEIN-RELATED"/>
    <property type="match status" value="1"/>
</dbReference>
<dbReference type="Proteomes" id="UP001172082">
    <property type="component" value="Unassembled WGS sequence"/>
</dbReference>
<dbReference type="RefSeq" id="WP_346755287.1">
    <property type="nucleotide sequence ID" value="NZ_JAUJEA010000016.1"/>
</dbReference>
<dbReference type="SUPFAM" id="SSF50475">
    <property type="entry name" value="FMN-binding split barrel"/>
    <property type="match status" value="1"/>
</dbReference>
<comment type="caution">
    <text evidence="1">The sequence shown here is derived from an EMBL/GenBank/DDBJ whole genome shotgun (WGS) entry which is preliminary data.</text>
</comment>
<evidence type="ECO:0000313" key="1">
    <source>
        <dbReference type="EMBL" id="MDN5205265.1"/>
    </source>
</evidence>
<gene>
    <name evidence="1" type="ORF">QQ008_28030</name>
</gene>
<sequence>MEFEKTERNKVKRVPSRGHYDKQSVYEILDAGFVCHLGFEVDGQPYVIPTSYGRDGDIIYVHGATKSRLMLNMKKGIPVCLTVTHIDGIVLARSAFHHSMNYRSAIVFGTAREMSEEEKEHGLFMISENILQDRWEESRKPTPNELKATTVLRLEIEQASAKIRTGGPVDEPVDYELPIWAGVVPFETKILSPKPDDRLHEQATMAESVRKLMSNGV</sequence>
<keyword evidence="2" id="KW-1185">Reference proteome</keyword>
<dbReference type="InterPro" id="IPR024747">
    <property type="entry name" value="Pyridox_Oxase-rel"/>
</dbReference>
<evidence type="ECO:0000313" key="2">
    <source>
        <dbReference type="Proteomes" id="UP001172082"/>
    </source>
</evidence>
<dbReference type="EMBL" id="JAUJEA010000016">
    <property type="protein sequence ID" value="MDN5205265.1"/>
    <property type="molecule type" value="Genomic_DNA"/>
</dbReference>